<evidence type="ECO:0000256" key="5">
    <source>
        <dbReference type="SAM" id="Phobius"/>
    </source>
</evidence>
<accession>A0A6I6E593</accession>
<gene>
    <name evidence="7" type="ORF">D7D94_07805</name>
</gene>
<feature type="transmembrane region" description="Helical" evidence="5">
    <location>
        <begin position="146"/>
        <end position="166"/>
    </location>
</feature>
<dbReference type="Proteomes" id="UP000422989">
    <property type="component" value="Chromosome"/>
</dbReference>
<dbReference type="InterPro" id="IPR009908">
    <property type="entry name" value="Methylamine_util_MauE"/>
</dbReference>
<keyword evidence="8" id="KW-1185">Reference proteome</keyword>
<protein>
    <submittedName>
        <fullName evidence="7">Methylamine utilization protein</fullName>
    </submittedName>
</protein>
<dbReference type="EMBL" id="CP032550">
    <property type="protein sequence ID" value="QGU27580.1"/>
    <property type="molecule type" value="Genomic_DNA"/>
</dbReference>
<keyword evidence="4 5" id="KW-0472">Membrane</keyword>
<keyword evidence="2 5" id="KW-0812">Transmembrane</keyword>
<comment type="subcellular location">
    <subcellularLocation>
        <location evidence="1">Membrane</location>
        <topology evidence="1">Multi-pass membrane protein</topology>
    </subcellularLocation>
</comment>
<evidence type="ECO:0000313" key="7">
    <source>
        <dbReference type="EMBL" id="QGU27580.1"/>
    </source>
</evidence>
<feature type="transmembrane region" description="Helical" evidence="5">
    <location>
        <begin position="120"/>
        <end position="140"/>
    </location>
</feature>
<dbReference type="OrthoDB" id="4462029at2"/>
<evidence type="ECO:0000259" key="6">
    <source>
        <dbReference type="Pfam" id="PF07291"/>
    </source>
</evidence>
<feature type="domain" description="Methylamine utilisation protein MauE" evidence="6">
    <location>
        <begin position="2"/>
        <end position="130"/>
    </location>
</feature>
<evidence type="ECO:0000256" key="2">
    <source>
        <dbReference type="ARBA" id="ARBA00022692"/>
    </source>
</evidence>
<feature type="transmembrane region" description="Helical" evidence="5">
    <location>
        <begin position="69"/>
        <end position="90"/>
    </location>
</feature>
<proteinExistence type="predicted"/>
<dbReference type="GO" id="GO:0016020">
    <property type="term" value="C:membrane"/>
    <property type="evidence" value="ECO:0007669"/>
    <property type="project" value="UniProtKB-SubCell"/>
</dbReference>
<dbReference type="Pfam" id="PF07291">
    <property type="entry name" value="MauE"/>
    <property type="match status" value="1"/>
</dbReference>
<dbReference type="GO" id="GO:0030416">
    <property type="term" value="P:methylamine metabolic process"/>
    <property type="evidence" value="ECO:0007669"/>
    <property type="project" value="InterPro"/>
</dbReference>
<reference evidence="7 8" key="1">
    <citation type="submission" date="2018-09" db="EMBL/GenBank/DDBJ databases">
        <title>Whole genome sequencing of Microbacterium oryzae strain MB-10T.</title>
        <authorList>
            <person name="Das S.K."/>
        </authorList>
    </citation>
    <scope>NUCLEOTIDE SEQUENCE [LARGE SCALE GENOMIC DNA]</scope>
    <source>
        <strain evidence="7 8">MB-10</strain>
    </source>
</reference>
<dbReference type="UniPathway" id="UPA00895"/>
<evidence type="ECO:0000256" key="1">
    <source>
        <dbReference type="ARBA" id="ARBA00004141"/>
    </source>
</evidence>
<evidence type="ECO:0000313" key="8">
    <source>
        <dbReference type="Proteomes" id="UP000422989"/>
    </source>
</evidence>
<sequence length="195" mass="20348">MILIALTSLLGGLLLIAGVPKLRDRRGMLAAVQGYRLLPPVLERAVARGLPWSEVLLGALLILGVEPRVTGLLAAALFTVFAVALGINLLRGRRDLDCGCFAFAETGQAPRIGWPHVVRALALAAGGAGAVLLAHGFGATSVVEYLLGWSLAALVLSAIWAAVFAAKVIHPGRRPVDTHLARARDELVAAAALHP</sequence>
<keyword evidence="3 5" id="KW-1133">Transmembrane helix</keyword>
<evidence type="ECO:0000256" key="3">
    <source>
        <dbReference type="ARBA" id="ARBA00022989"/>
    </source>
</evidence>
<evidence type="ECO:0000256" key="4">
    <source>
        <dbReference type="ARBA" id="ARBA00023136"/>
    </source>
</evidence>
<organism evidence="7 8">
    <name type="scientific">Microbacterium oryzae</name>
    <dbReference type="NCBI Taxonomy" id="743009"/>
    <lineage>
        <taxon>Bacteria</taxon>
        <taxon>Bacillati</taxon>
        <taxon>Actinomycetota</taxon>
        <taxon>Actinomycetes</taxon>
        <taxon>Micrococcales</taxon>
        <taxon>Microbacteriaceae</taxon>
        <taxon>Microbacterium</taxon>
    </lineage>
</organism>
<dbReference type="KEGG" id="moj:D7D94_07805"/>
<name>A0A6I6E593_9MICO</name>
<dbReference type="RefSeq" id="WP_156242074.1">
    <property type="nucleotide sequence ID" value="NZ_BAAAZL010000004.1"/>
</dbReference>
<dbReference type="AlphaFoldDB" id="A0A6I6E593"/>